<dbReference type="Proteomes" id="UP000252519">
    <property type="component" value="Unassembled WGS sequence"/>
</dbReference>
<dbReference type="EC" id="3.1.1.2" evidence="7"/>
<evidence type="ECO:0000313" key="9">
    <source>
        <dbReference type="Proteomes" id="UP000252519"/>
    </source>
</evidence>
<dbReference type="PANTHER" id="PTHR11799">
    <property type="entry name" value="PARAOXONASE"/>
    <property type="match status" value="1"/>
</dbReference>
<dbReference type="STRING" id="29170.A0A368GTE4"/>
<evidence type="ECO:0000256" key="5">
    <source>
        <dbReference type="PIRSR" id="PIRSR602640-2"/>
    </source>
</evidence>
<keyword evidence="2 7" id="KW-0378">Hydrolase</keyword>
<evidence type="ECO:0000256" key="4">
    <source>
        <dbReference type="ARBA" id="ARBA00023180"/>
    </source>
</evidence>
<proteinExistence type="inferred from homology"/>
<keyword evidence="5 7" id="KW-0106">Calcium</keyword>
<evidence type="ECO:0000256" key="7">
    <source>
        <dbReference type="RuleBase" id="RU368025"/>
    </source>
</evidence>
<comment type="catalytic activity">
    <reaction evidence="7">
        <text>a phenyl acetate + H2O = a phenol + acetate + H(+)</text>
        <dbReference type="Rhea" id="RHEA:17309"/>
        <dbReference type="ChEBI" id="CHEBI:15377"/>
        <dbReference type="ChEBI" id="CHEBI:15378"/>
        <dbReference type="ChEBI" id="CHEBI:30089"/>
        <dbReference type="ChEBI" id="CHEBI:33853"/>
        <dbReference type="ChEBI" id="CHEBI:140310"/>
        <dbReference type="EC" id="3.1.1.2"/>
    </reaction>
</comment>
<evidence type="ECO:0000256" key="1">
    <source>
        <dbReference type="ARBA" id="ARBA00008595"/>
    </source>
</evidence>
<dbReference type="PANTHER" id="PTHR11799:SF28">
    <property type="entry name" value="MECHANOSENSORY ABNORMALITY PROTEIN 6"/>
    <property type="match status" value="1"/>
</dbReference>
<keyword evidence="9" id="KW-1185">Reference proteome</keyword>
<name>A0A368GTE4_ANCCA</name>
<evidence type="ECO:0000256" key="6">
    <source>
        <dbReference type="PIRSR" id="PIRSR602640-3"/>
    </source>
</evidence>
<dbReference type="OrthoDB" id="423498at2759"/>
<evidence type="ECO:0000256" key="3">
    <source>
        <dbReference type="ARBA" id="ARBA00023157"/>
    </source>
</evidence>
<comment type="cofactor">
    <cofactor evidence="5 7">
        <name>Ca(2+)</name>
        <dbReference type="ChEBI" id="CHEBI:29108"/>
    </cofactor>
    <text evidence="5 7">Binds 2 calcium ions per subunit.</text>
</comment>
<feature type="binding site" evidence="5">
    <location>
        <position position="133"/>
    </location>
    <ligand>
        <name>Ca(2+)</name>
        <dbReference type="ChEBI" id="CHEBI:29108"/>
        <label>1</label>
        <note>catalytic</note>
    </ligand>
</feature>
<dbReference type="InterPro" id="IPR051288">
    <property type="entry name" value="Serum_paraoxonase/arylesterase"/>
</dbReference>
<accession>A0A368GTE4</accession>
<dbReference type="GO" id="GO:0004064">
    <property type="term" value="F:arylesterase activity"/>
    <property type="evidence" value="ECO:0007669"/>
    <property type="project" value="UniProtKB-UniRule"/>
</dbReference>
<dbReference type="PRINTS" id="PR01785">
    <property type="entry name" value="PARAOXONASE"/>
</dbReference>
<protein>
    <recommendedName>
        <fullName evidence="7">Paraoxonase</fullName>
        <ecNumber evidence="7">3.1.1.2</ecNumber>
    </recommendedName>
</protein>
<reference evidence="8 9" key="1">
    <citation type="submission" date="2014-10" db="EMBL/GenBank/DDBJ databases">
        <title>Draft genome of the hookworm Ancylostoma caninum.</title>
        <authorList>
            <person name="Mitreva M."/>
        </authorList>
    </citation>
    <scope>NUCLEOTIDE SEQUENCE [LARGE SCALE GENOMIC DNA]</scope>
    <source>
        <strain evidence="8 9">Baltimore</strain>
    </source>
</reference>
<feature type="binding site" evidence="5">
    <location>
        <position position="184"/>
    </location>
    <ligand>
        <name>Ca(2+)</name>
        <dbReference type="ChEBI" id="CHEBI:29108"/>
        <label>1</label>
        <note>catalytic</note>
    </ligand>
</feature>
<dbReference type="GO" id="GO:0046872">
    <property type="term" value="F:metal ion binding"/>
    <property type="evidence" value="ECO:0007669"/>
    <property type="project" value="UniProtKB-KW"/>
</dbReference>
<organism evidence="8 9">
    <name type="scientific">Ancylostoma caninum</name>
    <name type="common">Dog hookworm</name>
    <dbReference type="NCBI Taxonomy" id="29170"/>
    <lineage>
        <taxon>Eukaryota</taxon>
        <taxon>Metazoa</taxon>
        <taxon>Ecdysozoa</taxon>
        <taxon>Nematoda</taxon>
        <taxon>Chromadorea</taxon>
        <taxon>Rhabditida</taxon>
        <taxon>Rhabditina</taxon>
        <taxon>Rhabditomorpha</taxon>
        <taxon>Strongyloidea</taxon>
        <taxon>Ancylostomatidae</taxon>
        <taxon>Ancylostomatinae</taxon>
        <taxon>Ancylostoma</taxon>
    </lineage>
</organism>
<keyword evidence="4 7" id="KW-0325">Glycoprotein</keyword>
<dbReference type="Pfam" id="PF01731">
    <property type="entry name" value="Arylesterase"/>
    <property type="match status" value="1"/>
</dbReference>
<dbReference type="SUPFAM" id="SSF63829">
    <property type="entry name" value="Calcium-dependent phosphotriesterase"/>
    <property type="match status" value="1"/>
</dbReference>
<evidence type="ECO:0000256" key="2">
    <source>
        <dbReference type="ARBA" id="ARBA00022801"/>
    </source>
</evidence>
<dbReference type="InterPro" id="IPR002640">
    <property type="entry name" value="Arylesterase"/>
</dbReference>
<dbReference type="AlphaFoldDB" id="A0A368GTE4"/>
<dbReference type="Gene3D" id="2.120.10.30">
    <property type="entry name" value="TolB, C-terminal domain"/>
    <property type="match status" value="1"/>
</dbReference>
<comment type="similarity">
    <text evidence="1 7">Belongs to the paraoxonase family.</text>
</comment>
<sequence length="378" mass="42070">MLRPPNSLSGMLHRLAVEGVLRFLVSGQCYGGNISSATCFRLMLDLNKRVYNHTPGPCRIVTGITDGAAGLELVREVGIVIISTGLANAYGNETVRGGLAMIQLEKEMAKHETKPVKIEGEKFDQNKFAPLGISSYYSKGRILVYVVNSHPERQCVEIFTYHKDKNVLFHRKSVCDARFTSIYDVVVVSADRFFISNLAYMSRGKLQTAELVMQSSFGALYFFDGRTVSLHESRLSTPSALAIDRKRKLIFVGSLLNENVRVYALEKDYSLTFRTQISLLSSPAGIHIEEENGDIWIALHPVLHQAYLVTLYPNDEKVRSSSQVLREDGVSWVITEPYANDGATISASNAVVYDKDHLLIGSMFGRLLHCDVLNPSIT</sequence>
<gene>
    <name evidence="8" type="ORF">ANCCAN_06308</name>
</gene>
<evidence type="ECO:0000313" key="8">
    <source>
        <dbReference type="EMBL" id="RCN47642.1"/>
    </source>
</evidence>
<keyword evidence="3 6" id="KW-1015">Disulfide bond</keyword>
<dbReference type="EMBL" id="JOJR01000059">
    <property type="protein sequence ID" value="RCN47642.1"/>
    <property type="molecule type" value="Genomic_DNA"/>
</dbReference>
<keyword evidence="5 7" id="KW-0479">Metal-binding</keyword>
<feature type="disulfide bond" description="In form B" evidence="6">
    <location>
        <begin position="58"/>
        <end position="370"/>
    </location>
</feature>
<comment type="caution">
    <text evidence="8">The sequence shown here is derived from an EMBL/GenBank/DDBJ whole genome shotgun (WGS) entry which is preliminary data.</text>
</comment>
<dbReference type="InterPro" id="IPR011042">
    <property type="entry name" value="6-blade_b-propeller_TolB-like"/>
</dbReference>